<evidence type="ECO:0000313" key="2">
    <source>
        <dbReference type="EMBL" id="PKU45300.1"/>
    </source>
</evidence>
<keyword evidence="1" id="KW-1133">Transmembrane helix</keyword>
<accession>A0A2I0UGZ5</accession>
<evidence type="ECO:0000313" key="3">
    <source>
        <dbReference type="Proteomes" id="UP000233556"/>
    </source>
</evidence>
<reference evidence="3" key="1">
    <citation type="submission" date="2017-11" db="EMBL/GenBank/DDBJ databases">
        <authorList>
            <person name="Lima N.C."/>
            <person name="Parody-Merino A.M."/>
            <person name="Battley P.F."/>
            <person name="Fidler A.E."/>
            <person name="Prosdocimi F."/>
        </authorList>
    </citation>
    <scope>NUCLEOTIDE SEQUENCE [LARGE SCALE GENOMIC DNA]</scope>
</reference>
<gene>
    <name evidence="2" type="ORF">llap_4403</name>
</gene>
<name>A0A2I0UGZ5_LIMLA</name>
<organism evidence="2 3">
    <name type="scientific">Limosa lapponica baueri</name>
    <dbReference type="NCBI Taxonomy" id="1758121"/>
    <lineage>
        <taxon>Eukaryota</taxon>
        <taxon>Metazoa</taxon>
        <taxon>Chordata</taxon>
        <taxon>Craniata</taxon>
        <taxon>Vertebrata</taxon>
        <taxon>Euteleostomi</taxon>
        <taxon>Archelosauria</taxon>
        <taxon>Archosauria</taxon>
        <taxon>Dinosauria</taxon>
        <taxon>Saurischia</taxon>
        <taxon>Theropoda</taxon>
        <taxon>Coelurosauria</taxon>
        <taxon>Aves</taxon>
        <taxon>Neognathae</taxon>
        <taxon>Neoaves</taxon>
        <taxon>Charadriiformes</taxon>
        <taxon>Scolopacidae</taxon>
        <taxon>Limosa</taxon>
    </lineage>
</organism>
<dbReference type="AlphaFoldDB" id="A0A2I0UGZ5"/>
<dbReference type="Proteomes" id="UP000233556">
    <property type="component" value="Unassembled WGS sequence"/>
</dbReference>
<keyword evidence="1" id="KW-0812">Transmembrane</keyword>
<sequence>MVMIWRKHNETKPAPRITVTVLWLKWTYRLDDNACPSSTGEIYDTFTEISDTYPILVISGYLTIFNLLILTPLKLFVLSIIVLQAMTNPFTLKTINGIFEMISCSSENPYATLSIEKFAEMNPTH</sequence>
<protein>
    <submittedName>
        <fullName evidence="2">Uncharacterized protein</fullName>
    </submittedName>
</protein>
<evidence type="ECO:0000256" key="1">
    <source>
        <dbReference type="SAM" id="Phobius"/>
    </source>
</evidence>
<keyword evidence="3" id="KW-1185">Reference proteome</keyword>
<reference evidence="3" key="2">
    <citation type="submission" date="2017-12" db="EMBL/GenBank/DDBJ databases">
        <title>Genome sequence of the Bar-tailed Godwit (Limosa lapponica baueri).</title>
        <authorList>
            <person name="Lima N.C.B."/>
            <person name="Parody-Merino A.M."/>
            <person name="Battley P.F."/>
            <person name="Fidler A.E."/>
            <person name="Prosdocimi F."/>
        </authorList>
    </citation>
    <scope>NUCLEOTIDE SEQUENCE [LARGE SCALE GENOMIC DNA]</scope>
</reference>
<proteinExistence type="predicted"/>
<dbReference type="EMBL" id="KZ505768">
    <property type="protein sequence ID" value="PKU45300.1"/>
    <property type="molecule type" value="Genomic_DNA"/>
</dbReference>
<feature type="transmembrane region" description="Helical" evidence="1">
    <location>
        <begin position="55"/>
        <end position="83"/>
    </location>
</feature>
<keyword evidence="1" id="KW-0472">Membrane</keyword>